<dbReference type="PANTHER" id="PTHR13817">
    <property type="entry name" value="TITIN"/>
    <property type="match status" value="1"/>
</dbReference>
<dbReference type="InterPro" id="IPR003961">
    <property type="entry name" value="FN3_dom"/>
</dbReference>
<accession>A0A6J8D0S4</accession>
<evidence type="ECO:0000313" key="3">
    <source>
        <dbReference type="EMBL" id="CAC5401695.1"/>
    </source>
</evidence>
<feature type="domain" description="Fibronectin type-III" evidence="2">
    <location>
        <begin position="159"/>
        <end position="254"/>
    </location>
</feature>
<dbReference type="AlphaFoldDB" id="A0A6J8D0S4"/>
<keyword evidence="4" id="KW-1185">Reference proteome</keyword>
<dbReference type="Proteomes" id="UP000507470">
    <property type="component" value="Unassembled WGS sequence"/>
</dbReference>
<keyword evidence="3" id="KW-0808">Transferase</keyword>
<gene>
    <name evidence="3" type="ORF">MCOR_35754</name>
</gene>
<dbReference type="SMART" id="SM00060">
    <property type="entry name" value="FN3"/>
    <property type="match status" value="1"/>
</dbReference>
<keyword evidence="1" id="KW-0677">Repeat</keyword>
<dbReference type="InterPro" id="IPR050964">
    <property type="entry name" value="Striated_Muscle_Regulatory"/>
</dbReference>
<sequence>MDNGNANLNTNDMQNLHIKNQPSLQTTQLRSLTASTSITNGRNAADKITELTDILSSISENGDNVTVKEDDLIQPTPRRANIPADIVNLQDGDRTELEEILIKEGDVRNTGDKSNELVLSDETNEVTANQSIASIGDYEKNDFKGELETGSDYSELPSEPGDLIEIESSSNSISLAWNAPRQGSNYVDHYEIKYKTCNKRGAKWIPVVTETSRRTITVTDLKCGTDYEFRIRAVNEDGDEGPFGTTAKFSTRLSLAKSVQIGATKIKDGNPNIYKLPLYQLKIL</sequence>
<dbReference type="InterPro" id="IPR036116">
    <property type="entry name" value="FN3_sf"/>
</dbReference>
<dbReference type="GO" id="GO:0004674">
    <property type="term" value="F:protein serine/threonine kinase activity"/>
    <property type="evidence" value="ECO:0007669"/>
    <property type="project" value="UniProtKB-EC"/>
</dbReference>
<dbReference type="PANTHER" id="PTHR13817:SF73">
    <property type="entry name" value="FIBRONECTIN TYPE-III DOMAIN-CONTAINING PROTEIN"/>
    <property type="match status" value="1"/>
</dbReference>
<dbReference type="InterPro" id="IPR013783">
    <property type="entry name" value="Ig-like_fold"/>
</dbReference>
<dbReference type="SUPFAM" id="SSF49265">
    <property type="entry name" value="Fibronectin type III"/>
    <property type="match status" value="1"/>
</dbReference>
<dbReference type="CDD" id="cd00063">
    <property type="entry name" value="FN3"/>
    <property type="match status" value="1"/>
</dbReference>
<reference evidence="3 4" key="1">
    <citation type="submission" date="2020-06" db="EMBL/GenBank/DDBJ databases">
        <authorList>
            <person name="Li R."/>
            <person name="Bekaert M."/>
        </authorList>
    </citation>
    <scope>NUCLEOTIDE SEQUENCE [LARGE SCALE GENOMIC DNA]</scope>
    <source>
        <strain evidence="4">wild</strain>
    </source>
</reference>
<proteinExistence type="predicted"/>
<dbReference type="Gene3D" id="2.60.40.10">
    <property type="entry name" value="Immunoglobulins"/>
    <property type="match status" value="1"/>
</dbReference>
<dbReference type="EMBL" id="CACVKT020006451">
    <property type="protein sequence ID" value="CAC5401695.1"/>
    <property type="molecule type" value="Genomic_DNA"/>
</dbReference>
<protein>
    <submittedName>
        <fullName evidence="3">TTN</fullName>
        <ecNumber evidence="3">2.7.11.1</ecNumber>
    </submittedName>
</protein>
<evidence type="ECO:0000259" key="2">
    <source>
        <dbReference type="PROSITE" id="PS50853"/>
    </source>
</evidence>
<dbReference type="EC" id="2.7.11.1" evidence="3"/>
<dbReference type="PROSITE" id="PS50853">
    <property type="entry name" value="FN3"/>
    <property type="match status" value="1"/>
</dbReference>
<dbReference type="PRINTS" id="PR00014">
    <property type="entry name" value="FNTYPEIII"/>
</dbReference>
<evidence type="ECO:0000256" key="1">
    <source>
        <dbReference type="ARBA" id="ARBA00022737"/>
    </source>
</evidence>
<dbReference type="Pfam" id="PF00041">
    <property type="entry name" value="fn3"/>
    <property type="match status" value="1"/>
</dbReference>
<dbReference type="OrthoDB" id="10052517at2759"/>
<evidence type="ECO:0000313" key="4">
    <source>
        <dbReference type="Proteomes" id="UP000507470"/>
    </source>
</evidence>
<organism evidence="3 4">
    <name type="scientific">Mytilus coruscus</name>
    <name type="common">Sea mussel</name>
    <dbReference type="NCBI Taxonomy" id="42192"/>
    <lineage>
        <taxon>Eukaryota</taxon>
        <taxon>Metazoa</taxon>
        <taxon>Spiralia</taxon>
        <taxon>Lophotrochozoa</taxon>
        <taxon>Mollusca</taxon>
        <taxon>Bivalvia</taxon>
        <taxon>Autobranchia</taxon>
        <taxon>Pteriomorphia</taxon>
        <taxon>Mytilida</taxon>
        <taxon>Mytiloidea</taxon>
        <taxon>Mytilidae</taxon>
        <taxon>Mytilinae</taxon>
        <taxon>Mytilus</taxon>
    </lineage>
</organism>
<name>A0A6J8D0S4_MYTCO</name>